<evidence type="ECO:0000256" key="1">
    <source>
        <dbReference type="SAM" id="MobiDB-lite"/>
    </source>
</evidence>
<comment type="caution">
    <text evidence="2">The sequence shown here is derived from an EMBL/GenBank/DDBJ whole genome shotgun (WGS) entry which is preliminary data.</text>
</comment>
<feature type="region of interest" description="Disordered" evidence="1">
    <location>
        <begin position="133"/>
        <end position="153"/>
    </location>
</feature>
<dbReference type="EMBL" id="VSSQ01070219">
    <property type="protein sequence ID" value="MPN22068.1"/>
    <property type="molecule type" value="Genomic_DNA"/>
</dbReference>
<feature type="region of interest" description="Disordered" evidence="1">
    <location>
        <begin position="84"/>
        <end position="113"/>
    </location>
</feature>
<dbReference type="AlphaFoldDB" id="A0A645G5D4"/>
<protein>
    <submittedName>
        <fullName evidence="2">Uncharacterized protein</fullName>
    </submittedName>
</protein>
<sequence length="190" mass="20474">MAAPERNFGDDHLLHVIEHHRLGMIEFVRQQPDIDSGELMIAPGFAGQGVDHADAGVGDRETLAVESIDGQPGDRVEQAVAHHPVGQREQPDGINFAQSGGESASHGVGSLHPVDQQQGGVAVFFLAGDLMGEDEKHAPPQRQPLSPGEEGEIRTVERPVDIAVGELLLAFQQFIGFLQDHLPILRSPQQ</sequence>
<accession>A0A645G5D4</accession>
<organism evidence="2">
    <name type="scientific">bioreactor metagenome</name>
    <dbReference type="NCBI Taxonomy" id="1076179"/>
    <lineage>
        <taxon>unclassified sequences</taxon>
        <taxon>metagenomes</taxon>
        <taxon>ecological metagenomes</taxon>
    </lineage>
</organism>
<evidence type="ECO:0000313" key="2">
    <source>
        <dbReference type="EMBL" id="MPN22068.1"/>
    </source>
</evidence>
<reference evidence="2" key="1">
    <citation type="submission" date="2019-08" db="EMBL/GenBank/DDBJ databases">
        <authorList>
            <person name="Kucharzyk K."/>
            <person name="Murdoch R.W."/>
            <person name="Higgins S."/>
            <person name="Loffler F."/>
        </authorList>
    </citation>
    <scope>NUCLEOTIDE SEQUENCE</scope>
</reference>
<name>A0A645G5D4_9ZZZZ</name>
<proteinExistence type="predicted"/>
<gene>
    <name evidence="2" type="ORF">SDC9_169451</name>
</gene>